<dbReference type="Proteomes" id="UP001371218">
    <property type="component" value="Unassembled WGS sequence"/>
</dbReference>
<dbReference type="PROSITE" id="PS01027">
    <property type="entry name" value="GLYCOSYL_HYDROL_F39"/>
    <property type="match status" value="1"/>
</dbReference>
<feature type="active site" evidence="7">
    <location>
        <position position="1069"/>
    </location>
</feature>
<evidence type="ECO:0000256" key="1">
    <source>
        <dbReference type="ARBA" id="ARBA00007072"/>
    </source>
</evidence>
<keyword evidence="8" id="KW-0136">Cellulose degradation</keyword>
<dbReference type="Gene3D" id="2.60.40.10">
    <property type="entry name" value="Immunoglobulins"/>
    <property type="match status" value="1"/>
</dbReference>
<dbReference type="RefSeq" id="WP_341428281.1">
    <property type="nucleotide sequence ID" value="NZ_JBBUTG010000022.1"/>
</dbReference>
<dbReference type="PANTHER" id="PTHR12631:SF10">
    <property type="entry name" value="BETA-XYLOSIDASE-LIKE PROTEIN-RELATED"/>
    <property type="match status" value="1"/>
</dbReference>
<dbReference type="InterPro" id="IPR000514">
    <property type="entry name" value="Glyco_hydro_39"/>
</dbReference>
<name>A0ABU9BYE7_9BURK</name>
<dbReference type="EC" id="3.2.1.4" evidence="8"/>
<dbReference type="GO" id="GO:0016787">
    <property type="term" value="F:hydrolase activity"/>
    <property type="evidence" value="ECO:0007669"/>
    <property type="project" value="UniProtKB-KW"/>
</dbReference>
<feature type="domain" description="Glycoside hydrolase family 9" evidence="9">
    <location>
        <begin position="625"/>
        <end position="1081"/>
    </location>
</feature>
<dbReference type="InterPro" id="IPR051923">
    <property type="entry name" value="Glycosyl_Hydrolase_39"/>
</dbReference>
<evidence type="ECO:0000256" key="2">
    <source>
        <dbReference type="ARBA" id="ARBA00008875"/>
    </source>
</evidence>
<dbReference type="PROSITE" id="PS00698">
    <property type="entry name" value="GH9_3"/>
    <property type="match status" value="1"/>
</dbReference>
<dbReference type="InterPro" id="IPR049166">
    <property type="entry name" value="GH39_cat"/>
</dbReference>
<evidence type="ECO:0000256" key="8">
    <source>
        <dbReference type="RuleBase" id="RU361166"/>
    </source>
</evidence>
<dbReference type="InterPro" id="IPR001701">
    <property type="entry name" value="Glyco_hydro_9"/>
</dbReference>
<feature type="domain" description="Glycosyl hydrolases family 39 N-terminal catalytic" evidence="10">
    <location>
        <begin position="12"/>
        <end position="483"/>
    </location>
</feature>
<gene>
    <name evidence="12" type="ORF">AACH06_23775</name>
</gene>
<dbReference type="InterPro" id="IPR014756">
    <property type="entry name" value="Ig_E-set"/>
</dbReference>
<evidence type="ECO:0000259" key="10">
    <source>
        <dbReference type="Pfam" id="PF01229"/>
    </source>
</evidence>
<dbReference type="Gene3D" id="1.50.10.10">
    <property type="match status" value="1"/>
</dbReference>
<keyword evidence="6 7" id="KW-0624">Polysaccharide degradation</keyword>
<evidence type="ECO:0000256" key="7">
    <source>
        <dbReference type="PROSITE-ProRule" id="PRU10060"/>
    </source>
</evidence>
<dbReference type="InterPro" id="IPR049165">
    <property type="entry name" value="GH39_as"/>
</dbReference>
<comment type="similarity">
    <text evidence="1 7 8">Belongs to the glycosyl hydrolase 9 (cellulase E) family.</text>
</comment>
<dbReference type="InterPro" id="IPR017853">
    <property type="entry name" value="GH"/>
</dbReference>
<keyword evidence="5 7" id="KW-0326">Glycosidase</keyword>
<comment type="catalytic activity">
    <reaction evidence="8">
        <text>Endohydrolysis of (1-&gt;4)-beta-D-glucosidic linkages in cellulose, lichenin and cereal beta-D-glucans.</text>
        <dbReference type="EC" id="3.2.1.4"/>
    </reaction>
</comment>
<dbReference type="InterPro" id="IPR013783">
    <property type="entry name" value="Ig-like_fold"/>
</dbReference>
<dbReference type="SUPFAM" id="SSF51445">
    <property type="entry name" value="(Trans)glycosidases"/>
    <property type="match status" value="1"/>
</dbReference>
<dbReference type="InterPro" id="IPR012341">
    <property type="entry name" value="6hp_glycosidase-like_sf"/>
</dbReference>
<dbReference type="PANTHER" id="PTHR12631">
    <property type="entry name" value="ALPHA-L-IDURONIDASE"/>
    <property type="match status" value="1"/>
</dbReference>
<evidence type="ECO:0000313" key="13">
    <source>
        <dbReference type="Proteomes" id="UP001371218"/>
    </source>
</evidence>
<proteinExistence type="inferred from homology"/>
<dbReference type="InterPro" id="IPR004197">
    <property type="entry name" value="Cellulase_Ig-like"/>
</dbReference>
<evidence type="ECO:0000256" key="4">
    <source>
        <dbReference type="ARBA" id="ARBA00023277"/>
    </source>
</evidence>
<dbReference type="Pfam" id="PF00759">
    <property type="entry name" value="Glyco_hydro_9"/>
    <property type="match status" value="1"/>
</dbReference>
<keyword evidence="4 7" id="KW-0119">Carbohydrate metabolism</keyword>
<accession>A0ABU9BYE7</accession>
<evidence type="ECO:0000259" key="9">
    <source>
        <dbReference type="Pfam" id="PF00759"/>
    </source>
</evidence>
<dbReference type="InterPro" id="IPR033126">
    <property type="entry name" value="Glyco_hydro_9_Asp/Glu_AS"/>
</dbReference>
<dbReference type="Gene3D" id="3.20.20.80">
    <property type="entry name" value="Glycosidases"/>
    <property type="match status" value="1"/>
</dbReference>
<comment type="similarity">
    <text evidence="2">Belongs to the glycosyl hydrolase 39 family.</text>
</comment>
<dbReference type="InterPro" id="IPR008928">
    <property type="entry name" value="6-hairpin_glycosidase_sf"/>
</dbReference>
<reference evidence="12 13" key="1">
    <citation type="submission" date="2024-04" db="EMBL/GenBank/DDBJ databases">
        <title>Novel species of the genus Ideonella isolated from streams.</title>
        <authorList>
            <person name="Lu H."/>
        </authorList>
    </citation>
    <scope>NUCLEOTIDE SEQUENCE [LARGE SCALE GENOMIC DNA]</scope>
    <source>
        <strain evidence="12 13">DXS29W</strain>
    </source>
</reference>
<keyword evidence="3 7" id="KW-0378">Hydrolase</keyword>
<dbReference type="EMBL" id="JBBUTG010000022">
    <property type="protein sequence ID" value="MEK8033855.1"/>
    <property type="molecule type" value="Genomic_DNA"/>
</dbReference>
<dbReference type="CDD" id="cd02850">
    <property type="entry name" value="E_set_Cellulase_N"/>
    <property type="match status" value="1"/>
</dbReference>
<evidence type="ECO:0000256" key="5">
    <source>
        <dbReference type="ARBA" id="ARBA00023295"/>
    </source>
</evidence>
<dbReference type="SUPFAM" id="SSF51011">
    <property type="entry name" value="Glycosyl hydrolase domain"/>
    <property type="match status" value="1"/>
</dbReference>
<comment type="caution">
    <text evidence="12">The sequence shown here is derived from an EMBL/GenBank/DDBJ whole genome shotgun (WGS) entry which is preliminary data.</text>
</comment>
<feature type="active site" evidence="7">
    <location>
        <position position="1060"/>
    </location>
</feature>
<dbReference type="Gene3D" id="2.60.40.1500">
    <property type="entry name" value="Glycosyl hydrolase domain, family 39"/>
    <property type="match status" value="1"/>
</dbReference>
<dbReference type="SUPFAM" id="SSF48208">
    <property type="entry name" value="Six-hairpin glycosidases"/>
    <property type="match status" value="1"/>
</dbReference>
<dbReference type="SUPFAM" id="SSF81296">
    <property type="entry name" value="E set domains"/>
    <property type="match status" value="1"/>
</dbReference>
<sequence length="1105" mass="120182">MTVNAADAPRQITLDLSTAQQPVDRFFDLSVGADFPGTLRRDDSLAQLKTAVDELGFRSIRFHALFHDVMGAVKVEGGRTVHDFSAIDRLYDDLLSRGIRPFVELGFTPQALATSQQTIFYWKGNTSHPRRQAWVTLVDAFVRHLIQRYGADEVRKWPFEVWNEPNLDGFWERADQPAYFELYAATARAIKRIDSRLRVGGPSTAGAAWVPEFLAYAKAHETPVDFVTTHTYGVDHGFLDEYGQDDRKLSPHPDSIIGDVRRVRAQIEASPFPGIPLYITEWSTSYNPRDLVHDSYISAPWILTKLRATRGLAQAMSYWTYSDLFEEAGPPPTPFHGGFGLLTREGVRKPAFFAYKYLNALRGKDIPVTDAAVLAAADGHRVAAVVWDWQPPDQSGDKATNRSFFGRPIPSVASNPVAFKWQHLAPGRYRLLVQRTGYRSNDAQTLYFEMGSPPNLSAEQLRRLQSQTQDKPEVDRLVTVDGSGTLRWTVPMRSNDVVLVTLQPERAAGVGQRADLAQPGAHEIQLNQVGYLPGAAKMAAVPAIPPGIVEGNGAAPAVARRFSVVEAGTGQVAFEGELGAPAVWPLAHASVQLADFSALTRPGRYRLRAEGAGDSAVFTIDAQAYGPLSAASLKAFYFNRASTALLPQHAGAYARPAGHPDTEVRVHASAAGPTRPEGAVISAAKGWYDAGDYNKYIVNSGISTYTLLAAYEHYPAWFRQQTLNIPESGGAVPDVLAETLWNLDWMLQMQDPADGGVYHKLTDKSFDGAVMPHQSNAPRYVVQKTTAAALDFAAVMAAASRVLAAYEAARPGLSARMQAAAEAAWQWAQAHPNIAYRQPADVHTGAYDDEHLADEFVWAAAELYITTRDDRYWAELRQALQKAGDAAPDALAGVPSWGSVAPLAWVSLAHHRDRLTPAADRALIERRIRAQAEALAAAWRGSAYRVSLQASDLVWGSNSGALNQALMLLQGYRLGGERAQLDAAQSLLDYVLGRNAVGISMVTGFGTRSTQQPHHRPSMADGVAAPVPGFLAGGPNPGLNDAAHCPVPYPSDIPARSYLDHDCSYASNEVAINWNAPLAYVAAALQVLTPAPDAGLSPQTGSPRP</sequence>
<dbReference type="Pfam" id="PF01229">
    <property type="entry name" value="Glyco_hydro_39"/>
    <property type="match status" value="1"/>
</dbReference>
<evidence type="ECO:0000259" key="11">
    <source>
        <dbReference type="Pfam" id="PF02927"/>
    </source>
</evidence>
<organism evidence="12 13">
    <name type="scientific">Ideonella lacteola</name>
    <dbReference type="NCBI Taxonomy" id="2984193"/>
    <lineage>
        <taxon>Bacteria</taxon>
        <taxon>Pseudomonadati</taxon>
        <taxon>Pseudomonadota</taxon>
        <taxon>Betaproteobacteria</taxon>
        <taxon>Burkholderiales</taxon>
        <taxon>Sphaerotilaceae</taxon>
        <taxon>Ideonella</taxon>
    </lineage>
</organism>
<evidence type="ECO:0000313" key="12">
    <source>
        <dbReference type="EMBL" id="MEK8033855.1"/>
    </source>
</evidence>
<feature type="domain" description="Cellulase Ig-like" evidence="11">
    <location>
        <begin position="522"/>
        <end position="613"/>
    </location>
</feature>
<dbReference type="Pfam" id="PF02927">
    <property type="entry name" value="CelD_N"/>
    <property type="match status" value="1"/>
</dbReference>
<protein>
    <recommendedName>
        <fullName evidence="8">Endoglucanase</fullName>
        <ecNumber evidence="8">3.2.1.4</ecNumber>
    </recommendedName>
</protein>
<keyword evidence="13" id="KW-1185">Reference proteome</keyword>
<dbReference type="PRINTS" id="PR00745">
    <property type="entry name" value="GLHYDRLASE39"/>
</dbReference>
<evidence type="ECO:0000256" key="3">
    <source>
        <dbReference type="ARBA" id="ARBA00022801"/>
    </source>
</evidence>
<evidence type="ECO:0000256" key="6">
    <source>
        <dbReference type="ARBA" id="ARBA00023326"/>
    </source>
</evidence>